<organism evidence="4">
    <name type="scientific">hydrothermal vent metagenome</name>
    <dbReference type="NCBI Taxonomy" id="652676"/>
    <lineage>
        <taxon>unclassified sequences</taxon>
        <taxon>metagenomes</taxon>
        <taxon>ecological metagenomes</taxon>
    </lineage>
</organism>
<dbReference type="AlphaFoldDB" id="A0A3B0RQ13"/>
<dbReference type="InterPro" id="IPR010559">
    <property type="entry name" value="Sig_transdc_His_kin_internal"/>
</dbReference>
<dbReference type="InterPro" id="IPR050640">
    <property type="entry name" value="Bact_2-comp_sensor_kinase"/>
</dbReference>
<feature type="domain" description="Signal transduction histidine kinase internal region" evidence="3">
    <location>
        <begin position="192"/>
        <end position="272"/>
    </location>
</feature>
<dbReference type="GO" id="GO:0000155">
    <property type="term" value="F:phosphorelay sensor kinase activity"/>
    <property type="evidence" value="ECO:0007669"/>
    <property type="project" value="InterPro"/>
</dbReference>
<dbReference type="GO" id="GO:0016020">
    <property type="term" value="C:membrane"/>
    <property type="evidence" value="ECO:0007669"/>
    <property type="project" value="InterPro"/>
</dbReference>
<feature type="transmembrane region" description="Helical" evidence="1">
    <location>
        <begin position="66"/>
        <end position="85"/>
    </location>
</feature>
<evidence type="ECO:0000259" key="3">
    <source>
        <dbReference type="Pfam" id="PF06580"/>
    </source>
</evidence>
<dbReference type="InterPro" id="IPR003594">
    <property type="entry name" value="HATPase_dom"/>
</dbReference>
<reference evidence="4" key="1">
    <citation type="submission" date="2018-06" db="EMBL/GenBank/DDBJ databases">
        <authorList>
            <person name="Zhirakovskaya E."/>
        </authorList>
    </citation>
    <scope>NUCLEOTIDE SEQUENCE</scope>
</reference>
<name>A0A3B0RQ13_9ZZZZ</name>
<dbReference type="InterPro" id="IPR036890">
    <property type="entry name" value="HATPase_C_sf"/>
</dbReference>
<dbReference type="EMBL" id="UOEH01000166">
    <property type="protein sequence ID" value="VAV95410.1"/>
    <property type="molecule type" value="Genomic_DNA"/>
</dbReference>
<dbReference type="PANTHER" id="PTHR34220:SF9">
    <property type="entry name" value="SIGNAL TRANSDUCTION HISTIDINE KINASE INTERNAL REGION DOMAIN-CONTAINING PROTEIN"/>
    <property type="match status" value="1"/>
</dbReference>
<feature type="transmembrane region" description="Helical" evidence="1">
    <location>
        <begin position="152"/>
        <end position="173"/>
    </location>
</feature>
<proteinExistence type="predicted"/>
<keyword evidence="1" id="KW-0812">Transmembrane</keyword>
<evidence type="ECO:0000259" key="2">
    <source>
        <dbReference type="Pfam" id="PF02518"/>
    </source>
</evidence>
<keyword evidence="1" id="KW-1133">Transmembrane helix</keyword>
<evidence type="ECO:0000256" key="1">
    <source>
        <dbReference type="SAM" id="Phobius"/>
    </source>
</evidence>
<keyword evidence="1" id="KW-0472">Membrane</keyword>
<dbReference type="Gene3D" id="3.30.565.10">
    <property type="entry name" value="Histidine kinase-like ATPase, C-terminal domain"/>
    <property type="match status" value="1"/>
</dbReference>
<dbReference type="SUPFAM" id="SSF55874">
    <property type="entry name" value="ATPase domain of HSP90 chaperone/DNA topoisomerase II/histidine kinase"/>
    <property type="match status" value="1"/>
</dbReference>
<protein>
    <submittedName>
        <fullName evidence="4">Uncharacterized protein</fullName>
    </submittedName>
</protein>
<dbReference type="Pfam" id="PF06580">
    <property type="entry name" value="His_kinase"/>
    <property type="match status" value="1"/>
</dbReference>
<feature type="transmembrane region" description="Helical" evidence="1">
    <location>
        <begin position="35"/>
        <end position="60"/>
    </location>
</feature>
<feature type="transmembrane region" description="Helical" evidence="1">
    <location>
        <begin position="97"/>
        <end position="118"/>
    </location>
</feature>
<accession>A0A3B0RQ13</accession>
<dbReference type="Pfam" id="PF02518">
    <property type="entry name" value="HATPase_c"/>
    <property type="match status" value="1"/>
</dbReference>
<dbReference type="PANTHER" id="PTHR34220">
    <property type="entry name" value="SENSOR HISTIDINE KINASE YPDA"/>
    <property type="match status" value="1"/>
</dbReference>
<feature type="domain" description="Histidine kinase/HSP90-like ATPase" evidence="2">
    <location>
        <begin position="290"/>
        <end position="388"/>
    </location>
</feature>
<gene>
    <name evidence="4" type="ORF">MNBD_ALPHA05-1402</name>
</gene>
<evidence type="ECO:0000313" key="4">
    <source>
        <dbReference type="EMBL" id="VAV95410.1"/>
    </source>
</evidence>
<sequence>MTTANISAAETGPFLVAPGRTRQWMNWLFADKARMFWVLQTAGWLGFFMLHVLSVSTFVAGRSLDALLYSVASSSIGFLTTSILARPVYRFARRQGPVLLLVIALSATILMAFAMSAMKAQTFGILFGNAWMGMRGEAIGTSNFLLLLIPDVPVNLFLLGSWAGFYFGINYYLNLRNETERAILSARLADQAQLKMLRYQLNPHFLFNTLNAISTLVLEQDGKQANKMLTQLSSFLRYSLDSDPLQKTSLAEEIRALELYLEIEKTRFADRLKVTFDIDAEALSARVPSLILQPAIENAIKYAIAKMETGGEITIIAKRERNMLHMQVRDNGPDAPDNPSALMRKTTAGVGLLNMRDRLAHLYQDNCRFKLSKLEPQGLCVSLTIPFETRG</sequence>